<dbReference type="GO" id="GO:0005737">
    <property type="term" value="C:cytoplasm"/>
    <property type="evidence" value="ECO:0007669"/>
    <property type="project" value="TreeGrafter"/>
</dbReference>
<dbReference type="SUPFAM" id="SSF51735">
    <property type="entry name" value="NAD(P)-binding Rossmann-fold domains"/>
    <property type="match status" value="1"/>
</dbReference>
<protein>
    <recommendedName>
        <fullName evidence="5">UDP-glucuronate decarboxylase</fullName>
        <ecNumber evidence="5">4.1.1.35</ecNumber>
    </recommendedName>
</protein>
<dbReference type="AlphaFoldDB" id="A0A1F6BNB1"/>
<dbReference type="Proteomes" id="UP000179324">
    <property type="component" value="Unassembled WGS sequence"/>
</dbReference>
<keyword evidence="9" id="KW-1133">Transmembrane helix</keyword>
<dbReference type="GO" id="GO:0033320">
    <property type="term" value="P:UDP-D-xylose biosynthetic process"/>
    <property type="evidence" value="ECO:0007669"/>
    <property type="project" value="UniProtKB-UniPathway"/>
</dbReference>
<name>A0A1F6BNB1_9BACT</name>
<evidence type="ECO:0000256" key="13">
    <source>
        <dbReference type="ARBA" id="ARBA00023239"/>
    </source>
</evidence>
<dbReference type="EC" id="4.1.1.35" evidence="5"/>
<evidence type="ECO:0000256" key="1">
    <source>
        <dbReference type="ARBA" id="ARBA00001911"/>
    </source>
</evidence>
<gene>
    <name evidence="15" type="ORF">A2127_01705</name>
</gene>
<keyword evidence="10" id="KW-0520">NAD</keyword>
<accession>A0A1F6BNB1</accession>
<evidence type="ECO:0000259" key="14">
    <source>
        <dbReference type="Pfam" id="PF16363"/>
    </source>
</evidence>
<dbReference type="PANTHER" id="PTHR43078:SF6">
    <property type="entry name" value="UDP-GLUCURONIC ACID DECARBOXYLASE 1"/>
    <property type="match status" value="1"/>
</dbReference>
<keyword evidence="7" id="KW-0210">Decarboxylase</keyword>
<dbReference type="UniPathway" id="UPA00796">
    <property type="reaction ID" value="UER00771"/>
</dbReference>
<reference evidence="15 16" key="1">
    <citation type="journal article" date="2016" name="Nat. Commun.">
        <title>Thousands of microbial genomes shed light on interconnected biogeochemical processes in an aquifer system.</title>
        <authorList>
            <person name="Anantharaman K."/>
            <person name="Brown C.T."/>
            <person name="Hug L.A."/>
            <person name="Sharon I."/>
            <person name="Castelle C.J."/>
            <person name="Probst A.J."/>
            <person name="Thomas B.C."/>
            <person name="Singh A."/>
            <person name="Wilkins M.J."/>
            <person name="Karaoz U."/>
            <person name="Brodie E.L."/>
            <person name="Williams K.H."/>
            <person name="Hubbard S.S."/>
            <person name="Banfield J.F."/>
        </authorList>
    </citation>
    <scope>NUCLEOTIDE SEQUENCE [LARGE SCALE GENOMIC DNA]</scope>
</reference>
<evidence type="ECO:0000313" key="16">
    <source>
        <dbReference type="Proteomes" id="UP000179324"/>
    </source>
</evidence>
<evidence type="ECO:0000313" key="15">
    <source>
        <dbReference type="EMBL" id="OGG38037.1"/>
    </source>
</evidence>
<evidence type="ECO:0000256" key="6">
    <source>
        <dbReference type="ARBA" id="ARBA00022692"/>
    </source>
</evidence>
<keyword evidence="8" id="KW-0735">Signal-anchor</keyword>
<evidence type="ECO:0000256" key="11">
    <source>
        <dbReference type="ARBA" id="ARBA00023034"/>
    </source>
</evidence>
<keyword evidence="6" id="KW-0812">Transmembrane</keyword>
<dbReference type="GO" id="GO:0070403">
    <property type="term" value="F:NAD+ binding"/>
    <property type="evidence" value="ECO:0007669"/>
    <property type="project" value="InterPro"/>
</dbReference>
<dbReference type="PANTHER" id="PTHR43078">
    <property type="entry name" value="UDP-GLUCURONIC ACID DECARBOXYLASE-RELATED"/>
    <property type="match status" value="1"/>
</dbReference>
<organism evidence="15 16">
    <name type="scientific">Candidatus Jorgensenbacteria bacterium GWC1_48_12</name>
    <dbReference type="NCBI Taxonomy" id="1798469"/>
    <lineage>
        <taxon>Bacteria</taxon>
        <taxon>Candidatus Joergenseniibacteriota</taxon>
    </lineage>
</organism>
<evidence type="ECO:0000256" key="7">
    <source>
        <dbReference type="ARBA" id="ARBA00022793"/>
    </source>
</evidence>
<evidence type="ECO:0000256" key="4">
    <source>
        <dbReference type="ARBA" id="ARBA00007505"/>
    </source>
</evidence>
<sequence>MPSNKKILITGGAGFIGSHLTEKLLQRGEEVFVIDNLSTGSSENIKQLENNPKFHFIKGSVLDRDLVVQTVAKVDEIYHLAAAVGVKTIIEKPLESFLVNIDGTKNVLEAADIRKIPVLITSSSEVYGKNEKLPFKEEDDRIYGSAYHDRWGYGLSKGSDEFLGLAYFREKGLPVVIVRLFNVIGPRQSGSYGMVVPRFIKQALTNEPLEVYGDGDQTRCFGYVGSVVNALIELMGNKEKSYGQIFNVGSDEKISIKELAQKIIQLVPKSSSKIKLITYAQVYGANFEDMRDRQPDLSKIKKTINYQPICLAESLQKTIDYFHAL</sequence>
<evidence type="ECO:0000256" key="10">
    <source>
        <dbReference type="ARBA" id="ARBA00023027"/>
    </source>
</evidence>
<evidence type="ECO:0000256" key="8">
    <source>
        <dbReference type="ARBA" id="ARBA00022968"/>
    </source>
</evidence>
<dbReference type="EMBL" id="MFKI01000031">
    <property type="protein sequence ID" value="OGG38037.1"/>
    <property type="molecule type" value="Genomic_DNA"/>
</dbReference>
<comment type="pathway">
    <text evidence="3">Nucleotide-sugar biosynthesis; UDP-alpha-D-xylose biosynthesis; UDP-alpha-D-xylose from UDP-alpha-D-glucuronate: step 1/1.</text>
</comment>
<comment type="caution">
    <text evidence="15">The sequence shown here is derived from an EMBL/GenBank/DDBJ whole genome shotgun (WGS) entry which is preliminary data.</text>
</comment>
<comment type="subcellular location">
    <subcellularLocation>
        <location evidence="2">Golgi apparatus</location>
        <location evidence="2">Golgi stack membrane</location>
        <topology evidence="2">Single-pass type II membrane protein</topology>
    </subcellularLocation>
</comment>
<dbReference type="InterPro" id="IPR016040">
    <property type="entry name" value="NAD(P)-bd_dom"/>
</dbReference>
<feature type="domain" description="NAD(P)-binding" evidence="14">
    <location>
        <begin position="8"/>
        <end position="312"/>
    </location>
</feature>
<keyword evidence="11" id="KW-0333">Golgi apparatus</keyword>
<evidence type="ECO:0000256" key="12">
    <source>
        <dbReference type="ARBA" id="ARBA00023136"/>
    </source>
</evidence>
<dbReference type="InterPro" id="IPR036291">
    <property type="entry name" value="NAD(P)-bd_dom_sf"/>
</dbReference>
<evidence type="ECO:0000256" key="9">
    <source>
        <dbReference type="ARBA" id="ARBA00022989"/>
    </source>
</evidence>
<dbReference type="GO" id="GO:0048040">
    <property type="term" value="F:UDP-glucuronate decarboxylase activity"/>
    <property type="evidence" value="ECO:0007669"/>
    <property type="project" value="UniProtKB-EC"/>
</dbReference>
<keyword evidence="13" id="KW-0456">Lyase</keyword>
<dbReference type="GO" id="GO:0042732">
    <property type="term" value="P:D-xylose metabolic process"/>
    <property type="evidence" value="ECO:0007669"/>
    <property type="project" value="InterPro"/>
</dbReference>
<dbReference type="Pfam" id="PF16363">
    <property type="entry name" value="GDP_Man_Dehyd"/>
    <property type="match status" value="1"/>
</dbReference>
<comment type="similarity">
    <text evidence="4">Belongs to the NAD(P)-dependent epimerase/dehydratase family. UDP-glucuronic acid decarboxylase subfamily.</text>
</comment>
<dbReference type="InterPro" id="IPR044516">
    <property type="entry name" value="UXS-like"/>
</dbReference>
<keyword evidence="12" id="KW-0472">Membrane</keyword>
<proteinExistence type="inferred from homology"/>
<evidence type="ECO:0000256" key="3">
    <source>
        <dbReference type="ARBA" id="ARBA00005100"/>
    </source>
</evidence>
<evidence type="ECO:0000256" key="2">
    <source>
        <dbReference type="ARBA" id="ARBA00004447"/>
    </source>
</evidence>
<dbReference type="Gene3D" id="3.40.50.720">
    <property type="entry name" value="NAD(P)-binding Rossmann-like Domain"/>
    <property type="match status" value="1"/>
</dbReference>
<evidence type="ECO:0000256" key="5">
    <source>
        <dbReference type="ARBA" id="ARBA00012290"/>
    </source>
</evidence>
<comment type="cofactor">
    <cofactor evidence="1">
        <name>NAD(+)</name>
        <dbReference type="ChEBI" id="CHEBI:57540"/>
    </cofactor>
</comment>